<reference evidence="2 3" key="1">
    <citation type="submission" date="2018-02" db="EMBL/GenBank/DDBJ databases">
        <title>The genomes of Aspergillus section Nigri reveals drivers in fungal speciation.</title>
        <authorList>
            <consortium name="DOE Joint Genome Institute"/>
            <person name="Vesth T.C."/>
            <person name="Nybo J."/>
            <person name="Theobald S."/>
            <person name="Brandl J."/>
            <person name="Frisvad J.C."/>
            <person name="Nielsen K.F."/>
            <person name="Lyhne E.K."/>
            <person name="Kogle M.E."/>
            <person name="Kuo A."/>
            <person name="Riley R."/>
            <person name="Clum A."/>
            <person name="Nolan M."/>
            <person name="Lipzen A."/>
            <person name="Salamov A."/>
            <person name="Henrissat B."/>
            <person name="Wiebenga A."/>
            <person name="De vries R.P."/>
            <person name="Grigoriev I.V."/>
            <person name="Mortensen U.H."/>
            <person name="Andersen M.R."/>
            <person name="Baker S.E."/>
        </authorList>
    </citation>
    <scope>NUCLEOTIDE SEQUENCE [LARGE SCALE GENOMIC DNA]</scope>
    <source>
        <strain evidence="2 3">CBS 707.79</strain>
    </source>
</reference>
<protein>
    <submittedName>
        <fullName evidence="2">Uncharacterized protein</fullName>
    </submittedName>
</protein>
<dbReference type="AlphaFoldDB" id="A0A319DF98"/>
<feature type="region of interest" description="Disordered" evidence="1">
    <location>
        <begin position="1"/>
        <end position="43"/>
    </location>
</feature>
<dbReference type="EMBL" id="KZ825842">
    <property type="protein sequence ID" value="PYH96150.1"/>
    <property type="molecule type" value="Genomic_DNA"/>
</dbReference>
<feature type="compositionally biased region" description="Polar residues" evidence="1">
    <location>
        <begin position="1"/>
        <end position="23"/>
    </location>
</feature>
<dbReference type="Proteomes" id="UP000247810">
    <property type="component" value="Unassembled WGS sequence"/>
</dbReference>
<evidence type="ECO:0000313" key="3">
    <source>
        <dbReference type="Proteomes" id="UP000247810"/>
    </source>
</evidence>
<name>A0A319DF98_9EURO</name>
<gene>
    <name evidence="2" type="ORF">BO71DRAFT_397391</name>
</gene>
<evidence type="ECO:0000313" key="2">
    <source>
        <dbReference type="EMBL" id="PYH96150.1"/>
    </source>
</evidence>
<accession>A0A319DF98</accession>
<organism evidence="2 3">
    <name type="scientific">Aspergillus ellipticus CBS 707.79</name>
    <dbReference type="NCBI Taxonomy" id="1448320"/>
    <lineage>
        <taxon>Eukaryota</taxon>
        <taxon>Fungi</taxon>
        <taxon>Dikarya</taxon>
        <taxon>Ascomycota</taxon>
        <taxon>Pezizomycotina</taxon>
        <taxon>Eurotiomycetes</taxon>
        <taxon>Eurotiomycetidae</taxon>
        <taxon>Eurotiales</taxon>
        <taxon>Aspergillaceae</taxon>
        <taxon>Aspergillus</taxon>
        <taxon>Aspergillus subgen. Circumdati</taxon>
    </lineage>
</organism>
<sequence>MTTTSDANGNEQSLSSPVSTPWQLSSLLSAPPSNPPPVVLDSRAATLSTPRPWNQFSRHESIHALALSDALLPRYLGSWWAPRLGPSKPYGSLGLVPMSHTSRHHASRRINESPLPSL</sequence>
<evidence type="ECO:0000256" key="1">
    <source>
        <dbReference type="SAM" id="MobiDB-lite"/>
    </source>
</evidence>
<dbReference type="VEuPathDB" id="FungiDB:BO71DRAFT_397391"/>
<proteinExistence type="predicted"/>
<keyword evidence="3" id="KW-1185">Reference proteome</keyword>